<name>A0A834EKA1_9CHIR</name>
<feature type="region of interest" description="Disordered" evidence="1">
    <location>
        <begin position="51"/>
        <end position="131"/>
    </location>
</feature>
<gene>
    <name evidence="3" type="ORF">HJG60_010332</name>
</gene>
<protein>
    <submittedName>
        <fullName evidence="3">Uncharacterized protein</fullName>
    </submittedName>
</protein>
<dbReference type="EMBL" id="JABVXQ010000003">
    <property type="protein sequence ID" value="KAF6119991.1"/>
    <property type="molecule type" value="Genomic_DNA"/>
</dbReference>
<feature type="signal peptide" evidence="2">
    <location>
        <begin position="1"/>
        <end position="24"/>
    </location>
</feature>
<comment type="caution">
    <text evidence="3">The sequence shown here is derived from an EMBL/GenBank/DDBJ whole genome shotgun (WGS) entry which is preliminary data.</text>
</comment>
<proteinExistence type="predicted"/>
<evidence type="ECO:0000256" key="1">
    <source>
        <dbReference type="SAM" id="MobiDB-lite"/>
    </source>
</evidence>
<dbReference type="Proteomes" id="UP000664940">
    <property type="component" value="Unassembled WGS sequence"/>
</dbReference>
<sequence>MKQAGKCALCWIWVQLYALEKIQAQRGVGSWEVVMVLNNVAKAGSLGKCCPSRDPREMGSSGACVEESRGQEEQQVQTPWGRSPPSMFEEERASAAGGRVQGKEYQDEEPGGPGGWGDHAGPHHVPCLSWM</sequence>
<organism evidence="3 4">
    <name type="scientific">Phyllostomus discolor</name>
    <name type="common">pale spear-nosed bat</name>
    <dbReference type="NCBI Taxonomy" id="89673"/>
    <lineage>
        <taxon>Eukaryota</taxon>
        <taxon>Metazoa</taxon>
        <taxon>Chordata</taxon>
        <taxon>Craniata</taxon>
        <taxon>Vertebrata</taxon>
        <taxon>Euteleostomi</taxon>
        <taxon>Mammalia</taxon>
        <taxon>Eutheria</taxon>
        <taxon>Laurasiatheria</taxon>
        <taxon>Chiroptera</taxon>
        <taxon>Yangochiroptera</taxon>
        <taxon>Phyllostomidae</taxon>
        <taxon>Phyllostominae</taxon>
        <taxon>Phyllostomus</taxon>
    </lineage>
</organism>
<evidence type="ECO:0000313" key="3">
    <source>
        <dbReference type="EMBL" id="KAF6119991.1"/>
    </source>
</evidence>
<accession>A0A834EKA1</accession>
<evidence type="ECO:0000313" key="4">
    <source>
        <dbReference type="Proteomes" id="UP000664940"/>
    </source>
</evidence>
<feature type="chain" id="PRO_5032457353" evidence="2">
    <location>
        <begin position="25"/>
        <end position="131"/>
    </location>
</feature>
<evidence type="ECO:0000256" key="2">
    <source>
        <dbReference type="SAM" id="SignalP"/>
    </source>
</evidence>
<keyword evidence="2" id="KW-0732">Signal</keyword>
<dbReference type="AlphaFoldDB" id="A0A834EKA1"/>
<reference evidence="3 4" key="1">
    <citation type="journal article" date="2020" name="Nature">
        <title>Six reference-quality genomes reveal evolution of bat adaptations.</title>
        <authorList>
            <person name="Jebb D."/>
            <person name="Huang Z."/>
            <person name="Pippel M."/>
            <person name="Hughes G.M."/>
            <person name="Lavrichenko K."/>
            <person name="Devanna P."/>
            <person name="Winkler S."/>
            <person name="Jermiin L.S."/>
            <person name="Skirmuntt E.C."/>
            <person name="Katzourakis A."/>
            <person name="Burkitt-Gray L."/>
            <person name="Ray D.A."/>
            <person name="Sullivan K.A.M."/>
            <person name="Roscito J.G."/>
            <person name="Kirilenko B.M."/>
            <person name="Davalos L.M."/>
            <person name="Corthals A.P."/>
            <person name="Power M.L."/>
            <person name="Jones G."/>
            <person name="Ransome R.D."/>
            <person name="Dechmann D.K.N."/>
            <person name="Locatelli A.G."/>
            <person name="Puechmaille S.J."/>
            <person name="Fedrigo O."/>
            <person name="Jarvis E.D."/>
            <person name="Hiller M."/>
            <person name="Vernes S.C."/>
            <person name="Myers E.W."/>
            <person name="Teeling E.C."/>
        </authorList>
    </citation>
    <scope>NUCLEOTIDE SEQUENCE [LARGE SCALE GENOMIC DNA]</scope>
    <source>
        <strain evidence="3">Bat1K_MPI-CBG_1</strain>
    </source>
</reference>